<dbReference type="InterPro" id="IPR006696">
    <property type="entry name" value="DUF423"/>
</dbReference>
<reference evidence="3 4" key="1">
    <citation type="submission" date="2019-07" db="EMBL/GenBank/DDBJ databases">
        <title>Whole genome shotgun sequence of Methylobacterium gnaphalii NBRC 107716.</title>
        <authorList>
            <person name="Hosoyama A."/>
            <person name="Uohara A."/>
            <person name="Ohji S."/>
            <person name="Ichikawa N."/>
        </authorList>
    </citation>
    <scope>NUCLEOTIDE SEQUENCE [LARGE SCALE GENOMIC DNA]</scope>
    <source>
        <strain evidence="3 4">NBRC 107716</strain>
    </source>
</reference>
<evidence type="ECO:0000313" key="3">
    <source>
        <dbReference type="EMBL" id="GEP12123.1"/>
    </source>
</evidence>
<dbReference type="Pfam" id="PF04241">
    <property type="entry name" value="DUF423"/>
    <property type="match status" value="1"/>
</dbReference>
<proteinExistence type="predicted"/>
<feature type="signal peptide" evidence="2">
    <location>
        <begin position="1"/>
        <end position="26"/>
    </location>
</feature>
<dbReference type="EMBL" id="BJZV01000029">
    <property type="protein sequence ID" value="GEP12123.1"/>
    <property type="molecule type" value="Genomic_DNA"/>
</dbReference>
<organism evidence="3 4">
    <name type="scientific">Methylobacterium gnaphalii</name>
    <dbReference type="NCBI Taxonomy" id="1010610"/>
    <lineage>
        <taxon>Bacteria</taxon>
        <taxon>Pseudomonadati</taxon>
        <taxon>Pseudomonadota</taxon>
        <taxon>Alphaproteobacteria</taxon>
        <taxon>Hyphomicrobiales</taxon>
        <taxon>Methylobacteriaceae</taxon>
        <taxon>Methylobacterium</taxon>
    </lineage>
</organism>
<protein>
    <submittedName>
        <fullName evidence="3">Membrane protein</fullName>
    </submittedName>
</protein>
<name>A0A512JQJ6_9HYPH</name>
<accession>A0A512JQJ6</accession>
<feature type="chain" id="PRO_5021770548" evidence="2">
    <location>
        <begin position="27"/>
        <end position="123"/>
    </location>
</feature>
<dbReference type="AlphaFoldDB" id="A0A512JQJ6"/>
<evidence type="ECO:0000313" key="4">
    <source>
        <dbReference type="Proteomes" id="UP000321750"/>
    </source>
</evidence>
<evidence type="ECO:0000256" key="1">
    <source>
        <dbReference type="SAM" id="Phobius"/>
    </source>
</evidence>
<feature type="transmembrane region" description="Helical" evidence="1">
    <location>
        <begin position="42"/>
        <end position="61"/>
    </location>
</feature>
<dbReference type="Proteomes" id="UP000321750">
    <property type="component" value="Unassembled WGS sequence"/>
</dbReference>
<dbReference type="OrthoDB" id="7173378at2"/>
<feature type="transmembrane region" description="Helical" evidence="1">
    <location>
        <begin position="68"/>
        <end position="89"/>
    </location>
</feature>
<keyword evidence="4" id="KW-1185">Reference proteome</keyword>
<keyword evidence="1" id="KW-0472">Membrane</keyword>
<keyword evidence="1" id="KW-0812">Transmembrane</keyword>
<gene>
    <name evidence="3" type="ORF">MGN01_39680</name>
</gene>
<dbReference type="RefSeq" id="WP_147048520.1">
    <property type="nucleotide sequence ID" value="NZ_BJZV01000029.1"/>
</dbReference>
<sequence length="123" mass="12120">MTVIDRILLALAALAGLLGVAASAAAAHRDGGETLKTSAQFLLFHAPLIVGLVALAGSGATHGRLTRLAGAAILAGLALFSGDLAMRALSGAPLFPMAAPAGGFVLMAGWLLIVAAALVPARD</sequence>
<comment type="caution">
    <text evidence="3">The sequence shown here is derived from an EMBL/GenBank/DDBJ whole genome shotgun (WGS) entry which is preliminary data.</text>
</comment>
<keyword evidence="2" id="KW-0732">Signal</keyword>
<keyword evidence="1" id="KW-1133">Transmembrane helix</keyword>
<evidence type="ECO:0000256" key="2">
    <source>
        <dbReference type="SAM" id="SignalP"/>
    </source>
</evidence>
<feature type="transmembrane region" description="Helical" evidence="1">
    <location>
        <begin position="101"/>
        <end position="121"/>
    </location>
</feature>